<dbReference type="InterPro" id="IPR001647">
    <property type="entry name" value="HTH_TetR"/>
</dbReference>
<comment type="caution">
    <text evidence="4">The sequence shown here is derived from an EMBL/GenBank/DDBJ whole genome shotgun (WGS) entry which is preliminary data.</text>
</comment>
<gene>
    <name evidence="4" type="ORF">ACE5LO_04130</name>
</gene>
<dbReference type="Pfam" id="PF17929">
    <property type="entry name" value="TetR_C_34"/>
    <property type="match status" value="1"/>
</dbReference>
<dbReference type="RefSeq" id="WP_375518799.1">
    <property type="nucleotide sequence ID" value="NZ_JBHIRY010000003.1"/>
</dbReference>
<accession>A0ABV5BWB2</accession>
<dbReference type="InterPro" id="IPR041483">
    <property type="entry name" value="TetR_C_34"/>
</dbReference>
<protein>
    <submittedName>
        <fullName evidence="4">TetR/AcrR family transcriptional regulator</fullName>
    </submittedName>
</protein>
<reference evidence="4 5" key="1">
    <citation type="submission" date="2024-09" db="EMBL/GenBank/DDBJ databases">
        <title>Paenibacillus zeirhizospherea sp. nov., isolated from surface of the maize (Zea mays) roots in a horticulture field, Hungary.</title>
        <authorList>
            <person name="Marton D."/>
            <person name="Farkas M."/>
            <person name="Bedics A."/>
            <person name="Toth E."/>
            <person name="Tancsics A."/>
            <person name="Boka K."/>
            <person name="Marati G."/>
            <person name="Kriszt B."/>
            <person name="Cserhati M."/>
        </authorList>
    </citation>
    <scope>NUCLEOTIDE SEQUENCE [LARGE SCALE GENOMIC DNA]</scope>
    <source>
        <strain evidence="4 5">JCM 18446</strain>
    </source>
</reference>
<dbReference type="SUPFAM" id="SSF46689">
    <property type="entry name" value="Homeodomain-like"/>
    <property type="match status" value="1"/>
</dbReference>
<evidence type="ECO:0000259" key="3">
    <source>
        <dbReference type="PROSITE" id="PS50977"/>
    </source>
</evidence>
<feature type="domain" description="HTH tetR-type" evidence="3">
    <location>
        <begin position="14"/>
        <end position="74"/>
    </location>
</feature>
<evidence type="ECO:0000313" key="5">
    <source>
        <dbReference type="Proteomes" id="UP001580430"/>
    </source>
</evidence>
<organism evidence="4 5">
    <name type="scientific">Paenibacillus medicaginis</name>
    <dbReference type="NCBI Taxonomy" id="1470560"/>
    <lineage>
        <taxon>Bacteria</taxon>
        <taxon>Bacillati</taxon>
        <taxon>Bacillota</taxon>
        <taxon>Bacilli</taxon>
        <taxon>Bacillales</taxon>
        <taxon>Paenibacillaceae</taxon>
        <taxon>Paenibacillus</taxon>
    </lineage>
</organism>
<dbReference type="Gene3D" id="1.10.357.10">
    <property type="entry name" value="Tetracycline Repressor, domain 2"/>
    <property type="match status" value="1"/>
</dbReference>
<feature type="DNA-binding region" description="H-T-H motif" evidence="2">
    <location>
        <begin position="37"/>
        <end position="56"/>
    </location>
</feature>
<dbReference type="Proteomes" id="UP001580430">
    <property type="component" value="Unassembled WGS sequence"/>
</dbReference>
<evidence type="ECO:0000313" key="4">
    <source>
        <dbReference type="EMBL" id="MFB5759573.1"/>
    </source>
</evidence>
<dbReference type="InterPro" id="IPR009057">
    <property type="entry name" value="Homeodomain-like_sf"/>
</dbReference>
<sequence length="221" mass="25912">MMEFDRVRNDEQRKIRVQQIKNAAIKLFDNEPFHEIDLTKIANETSFTRGNLYKYISSKEEIYLLVVLDEINDWVSDLRNTFNADMTHAVTDFSQQWTQVVYRHQRFLKLISLLFTTIEQKVSLESLVNFKKQLSIELFELSKVVKTVFPTWDDHHTNKFLRLQMYHAIGLFSATSPSQLQQEAIEQAGVSFPLPAFVDDFSEFISYTVHYLNSSLAQDQS</sequence>
<keyword evidence="5" id="KW-1185">Reference proteome</keyword>
<dbReference type="EMBL" id="JBHIRY010000003">
    <property type="protein sequence ID" value="MFB5759573.1"/>
    <property type="molecule type" value="Genomic_DNA"/>
</dbReference>
<keyword evidence="1 2" id="KW-0238">DNA-binding</keyword>
<dbReference type="PROSITE" id="PS50977">
    <property type="entry name" value="HTH_TETR_2"/>
    <property type="match status" value="1"/>
</dbReference>
<evidence type="ECO:0000256" key="2">
    <source>
        <dbReference type="PROSITE-ProRule" id="PRU00335"/>
    </source>
</evidence>
<proteinExistence type="predicted"/>
<name>A0ABV5BWB2_9BACL</name>
<evidence type="ECO:0000256" key="1">
    <source>
        <dbReference type="ARBA" id="ARBA00023125"/>
    </source>
</evidence>